<name>A0ABT4EWP4_9BACI</name>
<comment type="caution">
    <text evidence="1">The sequence shown here is derived from an EMBL/GenBank/DDBJ whole genome shotgun (WGS) entry which is preliminary data.</text>
</comment>
<sequence length="86" mass="9586">MRTVPVDGGEPYKETKHTAGGISDGMMFDLSTYPAIEKGFIVGETARDAKFPFKMAGGTIEFKAVTKEEYQEQTEAFKKQAKEMQK</sequence>
<reference evidence="1 2" key="1">
    <citation type="submission" date="2022-05" db="EMBL/GenBank/DDBJ databases">
        <title>Genome Sequencing of Bee-Associated Microbes.</title>
        <authorList>
            <person name="Dunlap C."/>
        </authorList>
    </citation>
    <scope>NUCLEOTIDE SEQUENCE [LARGE SCALE GENOMIC DNA]</scope>
    <source>
        <strain evidence="1 2">CBP-1093</strain>
    </source>
</reference>
<proteinExistence type="predicted"/>
<dbReference type="RefSeq" id="WP_242059674.1">
    <property type="nucleotide sequence ID" value="NZ_CP017786.1"/>
</dbReference>
<evidence type="ECO:0000313" key="1">
    <source>
        <dbReference type="EMBL" id="MCY9574244.1"/>
    </source>
</evidence>
<evidence type="ECO:0000313" key="2">
    <source>
        <dbReference type="Proteomes" id="UP001527057"/>
    </source>
</evidence>
<protein>
    <submittedName>
        <fullName evidence="1">Uncharacterized protein</fullName>
    </submittedName>
</protein>
<dbReference type="EMBL" id="JAMDMH010000003">
    <property type="protein sequence ID" value="MCY9574244.1"/>
    <property type="molecule type" value="Genomic_DNA"/>
</dbReference>
<dbReference type="Proteomes" id="UP001527057">
    <property type="component" value="Unassembled WGS sequence"/>
</dbReference>
<gene>
    <name evidence="1" type="ORF">M5W27_00160</name>
</gene>
<keyword evidence="2" id="KW-1185">Reference proteome</keyword>
<accession>A0ABT4EWP4</accession>
<organism evidence="1 2">
    <name type="scientific">Bacillus xiamenensis</name>
    <dbReference type="NCBI Taxonomy" id="1178537"/>
    <lineage>
        <taxon>Bacteria</taxon>
        <taxon>Bacillati</taxon>
        <taxon>Bacillota</taxon>
        <taxon>Bacilli</taxon>
        <taxon>Bacillales</taxon>
        <taxon>Bacillaceae</taxon>
        <taxon>Bacillus</taxon>
    </lineage>
</organism>